<organism evidence="1 2">
    <name type="scientific">Spirosoma endophyticum</name>
    <dbReference type="NCBI Taxonomy" id="662367"/>
    <lineage>
        <taxon>Bacteria</taxon>
        <taxon>Pseudomonadati</taxon>
        <taxon>Bacteroidota</taxon>
        <taxon>Cytophagia</taxon>
        <taxon>Cytophagales</taxon>
        <taxon>Cytophagaceae</taxon>
        <taxon>Spirosoma</taxon>
    </lineage>
</organism>
<dbReference type="STRING" id="662367.SAMN05216167_102576"/>
<evidence type="ECO:0000313" key="2">
    <source>
        <dbReference type="Proteomes" id="UP000198598"/>
    </source>
</evidence>
<reference evidence="1 2" key="1">
    <citation type="submission" date="2016-10" db="EMBL/GenBank/DDBJ databases">
        <authorList>
            <person name="de Groot N.N."/>
        </authorList>
    </citation>
    <scope>NUCLEOTIDE SEQUENCE [LARGE SCALE GENOMIC DNA]</scope>
    <source>
        <strain evidence="1 2">DSM 26130</strain>
    </source>
</reference>
<name>A0A1I1MGT6_9BACT</name>
<gene>
    <name evidence="1" type="ORF">SAMN05216167_102576</name>
</gene>
<keyword evidence="2" id="KW-1185">Reference proteome</keyword>
<evidence type="ECO:0000313" key="1">
    <source>
        <dbReference type="EMBL" id="SFC84694.1"/>
    </source>
</evidence>
<proteinExistence type="predicted"/>
<dbReference type="EMBL" id="FOLQ01000002">
    <property type="protein sequence ID" value="SFC84694.1"/>
    <property type="molecule type" value="Genomic_DNA"/>
</dbReference>
<protein>
    <submittedName>
        <fullName evidence="1">Uncharacterized protein</fullName>
    </submittedName>
</protein>
<dbReference type="AlphaFoldDB" id="A0A1I1MGT6"/>
<accession>A0A1I1MGT6</accession>
<dbReference type="Proteomes" id="UP000198598">
    <property type="component" value="Unassembled WGS sequence"/>
</dbReference>
<sequence>MRENCLNRDSYDLIDLHDFTFLICNQNHVNHNNQINPGGAARAVK</sequence>